<feature type="domain" description="Nucleotidyl transferase" evidence="1">
    <location>
        <begin position="3"/>
        <end position="55"/>
    </location>
</feature>
<dbReference type="SUPFAM" id="SSF53448">
    <property type="entry name" value="Nucleotide-diphospho-sugar transferases"/>
    <property type="match status" value="1"/>
</dbReference>
<comment type="caution">
    <text evidence="2">The sequence shown here is derived from an EMBL/GenBank/DDBJ whole genome shotgun (WGS) entry which is preliminary data.</text>
</comment>
<dbReference type="PANTHER" id="PTHR22572">
    <property type="entry name" value="SUGAR-1-PHOSPHATE GUANYL TRANSFERASE"/>
    <property type="match status" value="1"/>
</dbReference>
<dbReference type="Pfam" id="PF00483">
    <property type="entry name" value="NTP_transferase"/>
    <property type="match status" value="1"/>
</dbReference>
<dbReference type="EMBL" id="BART01009213">
    <property type="protein sequence ID" value="GAG64742.1"/>
    <property type="molecule type" value="Genomic_DNA"/>
</dbReference>
<proteinExistence type="predicted"/>
<sequence>MRAIILAGGKGTRLRPFTYSLPKPLMPIGGEMPILEIILTQLKKNEFTDITIAVNYM</sequence>
<evidence type="ECO:0000313" key="2">
    <source>
        <dbReference type="EMBL" id="GAG64742.1"/>
    </source>
</evidence>
<accession>X1A3I7</accession>
<feature type="non-terminal residue" evidence="2">
    <location>
        <position position="57"/>
    </location>
</feature>
<protein>
    <recommendedName>
        <fullName evidence="1">Nucleotidyl transferase domain-containing protein</fullName>
    </recommendedName>
</protein>
<dbReference type="Gene3D" id="3.90.550.10">
    <property type="entry name" value="Spore Coat Polysaccharide Biosynthesis Protein SpsA, Chain A"/>
    <property type="match status" value="1"/>
</dbReference>
<dbReference type="InterPro" id="IPR050486">
    <property type="entry name" value="Mannose-1P_guanyltransferase"/>
</dbReference>
<dbReference type="AlphaFoldDB" id="X1A3I7"/>
<dbReference type="InterPro" id="IPR005835">
    <property type="entry name" value="NTP_transferase_dom"/>
</dbReference>
<reference evidence="2" key="1">
    <citation type="journal article" date="2014" name="Front. Microbiol.">
        <title>High frequency of phylogenetically diverse reductive dehalogenase-homologous genes in deep subseafloor sedimentary metagenomes.</title>
        <authorList>
            <person name="Kawai M."/>
            <person name="Futagami T."/>
            <person name="Toyoda A."/>
            <person name="Takaki Y."/>
            <person name="Nishi S."/>
            <person name="Hori S."/>
            <person name="Arai W."/>
            <person name="Tsubouchi T."/>
            <person name="Morono Y."/>
            <person name="Uchiyama I."/>
            <person name="Ito T."/>
            <person name="Fujiyama A."/>
            <person name="Inagaki F."/>
            <person name="Takami H."/>
        </authorList>
    </citation>
    <scope>NUCLEOTIDE SEQUENCE</scope>
    <source>
        <strain evidence="2">Expedition CK06-06</strain>
    </source>
</reference>
<name>X1A3I7_9ZZZZ</name>
<evidence type="ECO:0000259" key="1">
    <source>
        <dbReference type="Pfam" id="PF00483"/>
    </source>
</evidence>
<dbReference type="InterPro" id="IPR029044">
    <property type="entry name" value="Nucleotide-diphossugar_trans"/>
</dbReference>
<gene>
    <name evidence="2" type="ORF">S01H4_20478</name>
</gene>
<organism evidence="2">
    <name type="scientific">marine sediment metagenome</name>
    <dbReference type="NCBI Taxonomy" id="412755"/>
    <lineage>
        <taxon>unclassified sequences</taxon>
        <taxon>metagenomes</taxon>
        <taxon>ecological metagenomes</taxon>
    </lineage>
</organism>